<dbReference type="HOGENOM" id="CLU_168343_0_0_9"/>
<dbReference type="Gene3D" id="2.60.40.2000">
    <property type="match status" value="1"/>
</dbReference>
<accession>G5IA00</accession>
<evidence type="ECO:0000313" key="1">
    <source>
        <dbReference type="EMBL" id="EHI61889.1"/>
    </source>
</evidence>
<dbReference type="InterPro" id="IPR012504">
    <property type="entry name" value="Spore_YabP"/>
</dbReference>
<dbReference type="Proteomes" id="UP000005384">
    <property type="component" value="Unassembled WGS sequence"/>
</dbReference>
<proteinExistence type="predicted"/>
<name>G5IA00_9FIRM</name>
<gene>
    <name evidence="1" type="ORF">HMPREF9473_00340</name>
</gene>
<dbReference type="RefSeq" id="WP_006778322.1">
    <property type="nucleotide sequence ID" value="NZ_CP040506.1"/>
</dbReference>
<comment type="caution">
    <text evidence="1">The sequence shown here is derived from an EMBL/GenBank/DDBJ whole genome shotgun (WGS) entry which is preliminary data.</text>
</comment>
<dbReference type="Pfam" id="PF07873">
    <property type="entry name" value="YabP"/>
    <property type="match status" value="1"/>
</dbReference>
<reference evidence="1 2" key="1">
    <citation type="submission" date="2011-08" db="EMBL/GenBank/DDBJ databases">
        <title>The Genome Sequence of Clostridium hathewayi WAL-18680.</title>
        <authorList>
            <consortium name="The Broad Institute Genome Sequencing Platform"/>
            <person name="Earl A."/>
            <person name="Ward D."/>
            <person name="Feldgarden M."/>
            <person name="Gevers D."/>
            <person name="Finegold S.M."/>
            <person name="Summanen P.H."/>
            <person name="Molitoris D.R."/>
            <person name="Song M."/>
            <person name="Daigneault M."/>
            <person name="Allen-Vercoe E."/>
            <person name="Young S.K."/>
            <person name="Zeng Q."/>
            <person name="Gargeya S."/>
            <person name="Fitzgerald M."/>
            <person name="Haas B."/>
            <person name="Abouelleil A."/>
            <person name="Alvarado L."/>
            <person name="Arachchi H.M."/>
            <person name="Berlin A."/>
            <person name="Brown A."/>
            <person name="Chapman S.B."/>
            <person name="Chen Z."/>
            <person name="Dunbar C."/>
            <person name="Freedman E."/>
            <person name="Gearin G."/>
            <person name="Gellesch M."/>
            <person name="Goldberg J."/>
            <person name="Griggs A."/>
            <person name="Gujja S."/>
            <person name="Heiman D."/>
            <person name="Howarth C."/>
            <person name="Larson L."/>
            <person name="Lui A."/>
            <person name="MacDonald P.J.P."/>
            <person name="Montmayeur A."/>
            <person name="Murphy C."/>
            <person name="Neiman D."/>
            <person name="Pearson M."/>
            <person name="Priest M."/>
            <person name="Roberts A."/>
            <person name="Saif S."/>
            <person name="Shea T."/>
            <person name="Shenoy N."/>
            <person name="Sisk P."/>
            <person name="Stolte C."/>
            <person name="Sykes S."/>
            <person name="Wortman J."/>
            <person name="Nusbaum C."/>
            <person name="Birren B."/>
        </authorList>
    </citation>
    <scope>NUCLEOTIDE SEQUENCE [LARGE SCALE GENOMIC DNA]</scope>
    <source>
        <strain evidence="1 2">WAL-18680</strain>
    </source>
</reference>
<dbReference type="AlphaFoldDB" id="G5IA00"/>
<dbReference type="InterPro" id="IPR022476">
    <property type="entry name" value="Spore_YabP/YqfC"/>
</dbReference>
<sequence>MDEKIGTRPHKLAIQNRAVGNITGIQDVVSFDENQVVLDTDMGLLTIKGKDMHVSRLTLEKGEVDVEGTIDSLVYSSNTSYRKSGESVFTRLFK</sequence>
<dbReference type="EMBL" id="ADLN01000001">
    <property type="protein sequence ID" value="EHI61889.1"/>
    <property type="molecule type" value="Genomic_DNA"/>
</dbReference>
<evidence type="ECO:0000313" key="2">
    <source>
        <dbReference type="Proteomes" id="UP000005384"/>
    </source>
</evidence>
<dbReference type="PATRIC" id="fig|742737.3.peg.336"/>
<keyword evidence="2" id="KW-1185">Reference proteome</keyword>
<dbReference type="InterPro" id="IPR038705">
    <property type="entry name" value="YabP_sf"/>
</dbReference>
<dbReference type="NCBIfam" id="TIGR02892">
    <property type="entry name" value="spore_yabP"/>
    <property type="match status" value="1"/>
</dbReference>
<dbReference type="GO" id="GO:0030435">
    <property type="term" value="P:sporulation resulting in formation of a cellular spore"/>
    <property type="evidence" value="ECO:0007669"/>
    <property type="project" value="InterPro"/>
</dbReference>
<dbReference type="OrthoDB" id="9795125at2"/>
<protein>
    <submittedName>
        <fullName evidence="1">Sporulation protein YabP</fullName>
    </submittedName>
</protein>
<organism evidence="1 2">
    <name type="scientific">Hungatella hathewayi WAL-18680</name>
    <dbReference type="NCBI Taxonomy" id="742737"/>
    <lineage>
        <taxon>Bacteria</taxon>
        <taxon>Bacillati</taxon>
        <taxon>Bacillota</taxon>
        <taxon>Clostridia</taxon>
        <taxon>Lachnospirales</taxon>
        <taxon>Lachnospiraceae</taxon>
        <taxon>Hungatella</taxon>
    </lineage>
</organism>
<dbReference type="PIRSF" id="PIRSF011576">
    <property type="entry name" value="YabP"/>
    <property type="match status" value="1"/>
</dbReference>